<sequence>MAAMNEILLATASCWPTGLPHCTRSTDHSRAIFSACFATPVAIAGRDSRPALSVVSAIFRPSPSLPIKLSLGTLTR</sequence>
<comment type="caution">
    <text evidence="1">The sequence shown here is derived from an EMBL/GenBank/DDBJ whole genome shotgun (WGS) entry which is preliminary data.</text>
</comment>
<dbReference type="AlphaFoldDB" id="A0A916LAS9"/>
<proteinExistence type="predicted"/>
<evidence type="ECO:0000313" key="1">
    <source>
        <dbReference type="EMBL" id="COX98367.1"/>
    </source>
</evidence>
<protein>
    <submittedName>
        <fullName evidence="1">Uncharacterized protein</fullName>
    </submittedName>
</protein>
<gene>
    <name evidence="1" type="ORF">ERS007739_01969</name>
</gene>
<organism evidence="1 2">
    <name type="scientific">Mycobacterium tuberculosis</name>
    <dbReference type="NCBI Taxonomy" id="1773"/>
    <lineage>
        <taxon>Bacteria</taxon>
        <taxon>Bacillati</taxon>
        <taxon>Actinomycetota</taxon>
        <taxon>Actinomycetes</taxon>
        <taxon>Mycobacteriales</taxon>
        <taxon>Mycobacteriaceae</taxon>
        <taxon>Mycobacterium</taxon>
        <taxon>Mycobacterium tuberculosis complex</taxon>
    </lineage>
</organism>
<name>A0A916LAS9_MYCTX</name>
<evidence type="ECO:0000313" key="2">
    <source>
        <dbReference type="Proteomes" id="UP000039021"/>
    </source>
</evidence>
<reference evidence="2" key="1">
    <citation type="submission" date="2015-03" db="EMBL/GenBank/DDBJ databases">
        <authorList>
            <consortium name="Pathogen Informatics"/>
        </authorList>
    </citation>
    <scope>NUCLEOTIDE SEQUENCE [LARGE SCALE GENOMIC DNA]</scope>
    <source>
        <strain evidence="2">N09902308</strain>
    </source>
</reference>
<dbReference type="Proteomes" id="UP000039021">
    <property type="component" value="Unassembled WGS sequence"/>
</dbReference>
<accession>A0A916LAS9</accession>
<dbReference type="EMBL" id="CSBK01000836">
    <property type="protein sequence ID" value="COX98367.1"/>
    <property type="molecule type" value="Genomic_DNA"/>
</dbReference>